<evidence type="ECO:0000259" key="2">
    <source>
        <dbReference type="SMART" id="SM00327"/>
    </source>
</evidence>
<protein>
    <submittedName>
        <fullName evidence="3">VWA domain-containing protein</fullName>
    </submittedName>
</protein>
<dbReference type="Pfam" id="PF05762">
    <property type="entry name" value="VWA_CoxE"/>
    <property type="match status" value="1"/>
</dbReference>
<dbReference type="CDD" id="cd00198">
    <property type="entry name" value="vWFA"/>
    <property type="match status" value="1"/>
</dbReference>
<comment type="caution">
    <text evidence="3">The sequence shown here is derived from an EMBL/GenBank/DDBJ whole genome shotgun (WGS) entry which is preliminary data.</text>
</comment>
<dbReference type="Gene3D" id="3.40.50.410">
    <property type="entry name" value="von Willebrand factor, type A domain"/>
    <property type="match status" value="1"/>
</dbReference>
<dbReference type="SMART" id="SM00327">
    <property type="entry name" value="VWA"/>
    <property type="match status" value="1"/>
</dbReference>
<name>A0A7V8SV20_9BACT</name>
<evidence type="ECO:0000256" key="1">
    <source>
        <dbReference type="SAM" id="MobiDB-lite"/>
    </source>
</evidence>
<feature type="region of interest" description="Disordered" evidence="1">
    <location>
        <begin position="79"/>
        <end position="99"/>
    </location>
</feature>
<dbReference type="PANTHER" id="PTHR39338">
    <property type="entry name" value="BLL5662 PROTEIN-RELATED"/>
    <property type="match status" value="1"/>
</dbReference>
<feature type="domain" description="VWFA" evidence="2">
    <location>
        <begin position="205"/>
        <end position="370"/>
    </location>
</feature>
<organism evidence="3 4">
    <name type="scientific">Candidatus Acidiferrum panamense</name>
    <dbReference type="NCBI Taxonomy" id="2741543"/>
    <lineage>
        <taxon>Bacteria</taxon>
        <taxon>Pseudomonadati</taxon>
        <taxon>Acidobacteriota</taxon>
        <taxon>Terriglobia</taxon>
        <taxon>Candidatus Acidiferrales</taxon>
        <taxon>Candidatus Acidiferrum</taxon>
    </lineage>
</organism>
<keyword evidence="4" id="KW-1185">Reference proteome</keyword>
<sequence length="376" mass="41422">MTAETPSDVAAAIVGFCRFARNRGLTGGVQATLAALAAAASLGIARQEDLKCGLRSVLCSSKEEWDVFDGLFEAFWSGSDSPRAKQSTKRREAGESFENRENAGALMSGAVASGASEEEGSQAVTGASAQERLRKADLSTLNQDDLAALEQIAIHLLGRMSLRLSRRWQIANRRDKVDLRRTIRYNISRGGEWIDVRYREKRPRPSRLVILLDISGSMSPYSLFLIRFVYALKKHFKRVDAFLFSTELVEITDTLRALRLPDALRALSQVATGWSGGTKIGASLRDLNHLHARKLRPGDTFLLILSDGLDTGEPEELAAALRAVKRRVRKLVWLNPLLALPDYQPIAQGMSAALPHVDVFAPAHNLESLLALEKHL</sequence>
<reference evidence="3" key="1">
    <citation type="submission" date="2020-06" db="EMBL/GenBank/DDBJ databases">
        <title>Legume-microbial interactions unlock mineral nutrients during tropical forest succession.</title>
        <authorList>
            <person name="Epihov D.Z."/>
        </authorList>
    </citation>
    <scope>NUCLEOTIDE SEQUENCE [LARGE SCALE GENOMIC DNA]</scope>
    <source>
        <strain evidence="3">Pan2503</strain>
    </source>
</reference>
<evidence type="ECO:0000313" key="3">
    <source>
        <dbReference type="EMBL" id="MBA0083458.1"/>
    </source>
</evidence>
<gene>
    <name evidence="3" type="ORF">HRJ53_00525</name>
</gene>
<dbReference type="InterPro" id="IPR036465">
    <property type="entry name" value="vWFA_dom_sf"/>
</dbReference>
<dbReference type="InterPro" id="IPR011195">
    <property type="entry name" value="UCP010256"/>
</dbReference>
<dbReference type="InterPro" id="IPR008912">
    <property type="entry name" value="Uncharacterised_CoxE"/>
</dbReference>
<dbReference type="PANTHER" id="PTHR39338:SF6">
    <property type="entry name" value="BLL5662 PROTEIN"/>
    <property type="match status" value="1"/>
</dbReference>
<evidence type="ECO:0000313" key="4">
    <source>
        <dbReference type="Proteomes" id="UP000567293"/>
    </source>
</evidence>
<dbReference type="PIRSF" id="PIRSF010256">
    <property type="entry name" value="CoxE_vWa"/>
    <property type="match status" value="1"/>
</dbReference>
<feature type="compositionally biased region" description="Basic and acidic residues" evidence="1">
    <location>
        <begin position="89"/>
        <end position="99"/>
    </location>
</feature>
<proteinExistence type="predicted"/>
<accession>A0A7V8SV20</accession>
<dbReference type="Proteomes" id="UP000567293">
    <property type="component" value="Unassembled WGS sequence"/>
</dbReference>
<dbReference type="AlphaFoldDB" id="A0A7V8SV20"/>
<dbReference type="InterPro" id="IPR002035">
    <property type="entry name" value="VWF_A"/>
</dbReference>
<dbReference type="SUPFAM" id="SSF53300">
    <property type="entry name" value="vWA-like"/>
    <property type="match status" value="1"/>
</dbReference>
<dbReference type="EMBL" id="JACDQQ010000053">
    <property type="protein sequence ID" value="MBA0083458.1"/>
    <property type="molecule type" value="Genomic_DNA"/>
</dbReference>